<evidence type="ECO:0000259" key="1">
    <source>
        <dbReference type="Pfam" id="PF05618"/>
    </source>
</evidence>
<dbReference type="GO" id="GO:0006508">
    <property type="term" value="P:proteolysis"/>
    <property type="evidence" value="ECO:0007669"/>
    <property type="project" value="UniProtKB-KW"/>
</dbReference>
<name>A0AAD0QI04_9BACT</name>
<reference evidence="2 4" key="2">
    <citation type="submission" date="2018-07" db="EMBL/GenBank/DDBJ databases">
        <title>Complete genome of the Arcobacter trophiarum type strain LMG 25534.</title>
        <authorList>
            <person name="Miller W.G."/>
            <person name="Yee E."/>
        </authorList>
    </citation>
    <scope>NUCLEOTIDE SEQUENCE [LARGE SCALE GENOMIC DNA]</scope>
    <source>
        <strain evidence="2 4">LMG 25534</strain>
    </source>
</reference>
<dbReference type="Pfam" id="PF05618">
    <property type="entry name" value="Zn_protease"/>
    <property type="match status" value="1"/>
</dbReference>
<evidence type="ECO:0000313" key="4">
    <source>
        <dbReference type="Proteomes" id="UP000254504"/>
    </source>
</evidence>
<organism evidence="2 4">
    <name type="scientific">Aliarcobacter trophiarum LMG 25534</name>
    <dbReference type="NCBI Taxonomy" id="1032241"/>
    <lineage>
        <taxon>Bacteria</taxon>
        <taxon>Pseudomonadati</taxon>
        <taxon>Campylobacterota</taxon>
        <taxon>Epsilonproteobacteria</taxon>
        <taxon>Campylobacterales</taxon>
        <taxon>Arcobacteraceae</taxon>
        <taxon>Aliarcobacter</taxon>
    </lineage>
</organism>
<dbReference type="GO" id="GO:0008233">
    <property type="term" value="F:peptidase activity"/>
    <property type="evidence" value="ECO:0007669"/>
    <property type="project" value="UniProtKB-KW"/>
</dbReference>
<sequence length="140" mass="15955">MLQLKTIGRVETISILDLELFDLDAKIDTGAYSNSLHCDDIFIDEDNFVHFKLLDKIHTSYHGKKIKIPLYKTKSVKSSNGVVELRASIKVSVKFAGKIYNTVVSLTNRSDMKYPMLIGRKFLKDRFLVDVSKKNLTKGK</sequence>
<evidence type="ECO:0000313" key="5">
    <source>
        <dbReference type="Proteomes" id="UP000289132"/>
    </source>
</evidence>
<dbReference type="PANTHER" id="PTHR38037:SF2">
    <property type="entry name" value="ATP-DEPENDENT ZINC PROTEASE DOMAIN-CONTAINING PROTEIN-RELATED"/>
    <property type="match status" value="1"/>
</dbReference>
<dbReference type="Proteomes" id="UP000254504">
    <property type="component" value="Chromosome"/>
</dbReference>
<keyword evidence="2" id="KW-0645">Protease</keyword>
<dbReference type="SUPFAM" id="SSF50630">
    <property type="entry name" value="Acid proteases"/>
    <property type="match status" value="1"/>
</dbReference>
<dbReference type="InterPro" id="IPR021109">
    <property type="entry name" value="Peptidase_aspartic_dom_sf"/>
</dbReference>
<protein>
    <submittedName>
        <fullName evidence="2">ATP-dependent zinc protease</fullName>
    </submittedName>
    <submittedName>
        <fullName evidence="3">Clan AA aspartic protease</fullName>
    </submittedName>
</protein>
<keyword evidence="2" id="KW-0378">Hydrolase</keyword>
<evidence type="ECO:0000313" key="3">
    <source>
        <dbReference type="EMBL" id="RXJ93175.1"/>
    </source>
</evidence>
<dbReference type="InterPro" id="IPR008503">
    <property type="entry name" value="Asp_endopeptidase"/>
</dbReference>
<proteinExistence type="predicted"/>
<dbReference type="RefSeq" id="WP_115427693.1">
    <property type="nucleotide sequence ID" value="NZ_CP031367.1"/>
</dbReference>
<dbReference type="EMBL" id="CP031367">
    <property type="protein sequence ID" value="AXK48149.1"/>
    <property type="molecule type" value="Genomic_DNA"/>
</dbReference>
<keyword evidence="5" id="KW-1185">Reference proteome</keyword>
<dbReference type="AlphaFoldDB" id="A0AAD0QI04"/>
<dbReference type="EMBL" id="PDKD01000001">
    <property type="protein sequence ID" value="RXJ93175.1"/>
    <property type="molecule type" value="Genomic_DNA"/>
</dbReference>
<evidence type="ECO:0000313" key="2">
    <source>
        <dbReference type="EMBL" id="AXK48149.1"/>
    </source>
</evidence>
<dbReference type="Proteomes" id="UP000289132">
    <property type="component" value="Unassembled WGS sequence"/>
</dbReference>
<dbReference type="Gene3D" id="2.40.70.10">
    <property type="entry name" value="Acid Proteases"/>
    <property type="match status" value="1"/>
</dbReference>
<gene>
    <name evidence="2" type="ORF">ATR_0261</name>
    <name evidence="3" type="ORF">CRU87_01410</name>
</gene>
<reference evidence="3 5" key="1">
    <citation type="submission" date="2017-10" db="EMBL/GenBank/DDBJ databases">
        <title>Genomics of the genus Arcobacter.</title>
        <authorList>
            <person name="Perez-Cataluna A."/>
            <person name="Figueras M.J."/>
        </authorList>
    </citation>
    <scope>NUCLEOTIDE SEQUENCE [LARGE SCALE GENOMIC DNA]</scope>
    <source>
        <strain evidence="3 5">LMG 25534</strain>
    </source>
</reference>
<feature type="domain" description="Retropepsin-like aspartic endopeptidase" evidence="1">
    <location>
        <begin position="7"/>
        <end position="137"/>
    </location>
</feature>
<dbReference type="KEGG" id="atp:ATR_0261"/>
<dbReference type="PANTHER" id="PTHR38037">
    <property type="entry name" value="ZN_PROTEASE DOMAIN-CONTAINING PROTEIN"/>
    <property type="match status" value="1"/>
</dbReference>
<accession>A0AAD0QI04</accession>